<dbReference type="PROSITE" id="PS51257">
    <property type="entry name" value="PROKAR_LIPOPROTEIN"/>
    <property type="match status" value="1"/>
</dbReference>
<protein>
    <recommendedName>
        <fullName evidence="5">Lipoprotein</fullName>
    </recommendedName>
</protein>
<dbReference type="RefSeq" id="WP_053925301.1">
    <property type="nucleotide sequence ID" value="NZ_LGKG01000143.1"/>
</dbReference>
<name>A0A0N1JXD0_9ACTN</name>
<evidence type="ECO:0000313" key="4">
    <source>
        <dbReference type="Proteomes" id="UP000037982"/>
    </source>
</evidence>
<dbReference type="AlphaFoldDB" id="A0A0N1JXD0"/>
<organism evidence="3 4">
    <name type="scientific">Streptomyces chattanoogensis</name>
    <dbReference type="NCBI Taxonomy" id="66876"/>
    <lineage>
        <taxon>Bacteria</taxon>
        <taxon>Bacillati</taxon>
        <taxon>Actinomycetota</taxon>
        <taxon>Actinomycetes</taxon>
        <taxon>Kitasatosporales</taxon>
        <taxon>Streptomycetaceae</taxon>
        <taxon>Streptomyces</taxon>
    </lineage>
</organism>
<evidence type="ECO:0008006" key="5">
    <source>
        <dbReference type="Google" id="ProtNLM"/>
    </source>
</evidence>
<evidence type="ECO:0000313" key="3">
    <source>
        <dbReference type="EMBL" id="KPC61906.1"/>
    </source>
</evidence>
<dbReference type="Proteomes" id="UP000037982">
    <property type="component" value="Unassembled WGS sequence"/>
</dbReference>
<evidence type="ECO:0000256" key="1">
    <source>
        <dbReference type="SAM" id="MobiDB-lite"/>
    </source>
</evidence>
<feature type="signal peptide" evidence="2">
    <location>
        <begin position="1"/>
        <end position="27"/>
    </location>
</feature>
<feature type="chain" id="PRO_5038335995" description="Lipoprotein" evidence="2">
    <location>
        <begin position="28"/>
        <end position="229"/>
    </location>
</feature>
<proteinExistence type="predicted"/>
<evidence type="ECO:0000256" key="2">
    <source>
        <dbReference type="SAM" id="SignalP"/>
    </source>
</evidence>
<reference evidence="4" key="1">
    <citation type="submission" date="2015-07" db="EMBL/GenBank/DDBJ databases">
        <authorList>
            <person name="Ju K.-S."/>
            <person name="Doroghazi J.R."/>
            <person name="Metcalf W.W."/>
        </authorList>
    </citation>
    <scope>NUCLEOTIDE SEQUENCE [LARGE SCALE GENOMIC DNA]</scope>
    <source>
        <strain evidence="4">NRRL ISP-5002</strain>
    </source>
</reference>
<accession>A0A0N1JXD0</accession>
<dbReference type="EMBL" id="LGKG01000143">
    <property type="protein sequence ID" value="KPC61906.1"/>
    <property type="molecule type" value="Genomic_DNA"/>
</dbReference>
<feature type="region of interest" description="Disordered" evidence="1">
    <location>
        <begin position="28"/>
        <end position="72"/>
    </location>
</feature>
<feature type="compositionally biased region" description="Basic residues" evidence="1">
    <location>
        <begin position="33"/>
        <end position="52"/>
    </location>
</feature>
<keyword evidence="2" id="KW-0732">Signal</keyword>
<gene>
    <name evidence="3" type="ORF">ADL29_21910</name>
</gene>
<sequence>MTARRSRRHRAAFAALALGLAGSLALTGCNSHSSKKSKKTSSSSKKSKKRRIISGGAAAGAGAGTAAQQRRSLCRPTPGSFRFASLADPSHVILKYKNKRSSSCYLFNAPLLYRGEDGTKDMPYNRDKPLAFYDGEPGFMQDHRIQLAPGASAYASIPTKTASDKGKPQNLMYFGVAQYNGSKLQGTATALHFGRYDQHPSIGKTAKVGAWSRSLAGAEVDTKTGNTDK</sequence>
<comment type="caution">
    <text evidence="3">The sequence shown here is derived from an EMBL/GenBank/DDBJ whole genome shotgun (WGS) entry which is preliminary data.</text>
</comment>
<dbReference type="PATRIC" id="fig|66876.3.peg.4793"/>
<keyword evidence="4" id="KW-1185">Reference proteome</keyword>